<dbReference type="Proteomes" id="UP000663838">
    <property type="component" value="Unassembled WGS sequence"/>
</dbReference>
<proteinExistence type="predicted"/>
<dbReference type="FunFam" id="2.40.100.10:FF:000013">
    <property type="entry name" value="Peptidyl-prolyl cis-trans isomerase"/>
    <property type="match status" value="1"/>
</dbReference>
<dbReference type="EMBL" id="CAJOBS010000871">
    <property type="protein sequence ID" value="CAF4654051.1"/>
    <property type="molecule type" value="Genomic_DNA"/>
</dbReference>
<sequence>MSRPRFLSCLLGVYENLISHHDDKMIILVHWCFLNKYFCVIEDGKEKDIFTFKRDGPSGIVIDYKTDDLFITMKHSFSGVQYTVELSTTGSQFHASFSIKKQKFQFADNINYLIANMNSKIDGALTRLKVQNNGRNPAKKCDPNVYFEISTNNIPIGRIIFKLFDAVVPKTTANFRALCTGEKGFGYKGCRFHRVIPQFMVQGGDITNHDGTSGKSIYPEFYFADENFKLQHTKPGVLSMANCGPNTNRSQFFITAVPTPWLDGKSVVFGEVMQGMDVVQRIESCGMSSELFFLAESTLFMLSLGTNSVLKTPMSSLQHVALTIYNSIESFTHMIT</sequence>
<dbReference type="PROSITE" id="PS00170">
    <property type="entry name" value="CSA_PPIASE_1"/>
    <property type="match status" value="1"/>
</dbReference>
<dbReference type="GO" id="GO:0005737">
    <property type="term" value="C:cytoplasm"/>
    <property type="evidence" value="ECO:0007669"/>
    <property type="project" value="TreeGrafter"/>
</dbReference>
<dbReference type="GO" id="GO:0016018">
    <property type="term" value="F:cyclosporin A binding"/>
    <property type="evidence" value="ECO:0007669"/>
    <property type="project" value="TreeGrafter"/>
</dbReference>
<evidence type="ECO:0000256" key="5">
    <source>
        <dbReference type="ARBA" id="ARBA00023235"/>
    </source>
</evidence>
<dbReference type="InterPro" id="IPR029000">
    <property type="entry name" value="Cyclophilin-like_dom_sf"/>
</dbReference>
<comment type="function">
    <text evidence="2">PPIases accelerate the folding of proteins. It catalyzes the cis-trans isomerization of proline imidic peptide bonds in oligopeptides.</text>
</comment>
<keyword evidence="5" id="KW-0413">Isomerase</keyword>
<dbReference type="SUPFAM" id="SSF50891">
    <property type="entry name" value="Cyclophilin-like"/>
    <property type="match status" value="1"/>
</dbReference>
<organism evidence="7 8">
    <name type="scientific">Rotaria socialis</name>
    <dbReference type="NCBI Taxonomy" id="392032"/>
    <lineage>
        <taxon>Eukaryota</taxon>
        <taxon>Metazoa</taxon>
        <taxon>Spiralia</taxon>
        <taxon>Gnathifera</taxon>
        <taxon>Rotifera</taxon>
        <taxon>Eurotatoria</taxon>
        <taxon>Bdelloidea</taxon>
        <taxon>Philodinida</taxon>
        <taxon>Philodinidae</taxon>
        <taxon>Rotaria</taxon>
    </lineage>
</organism>
<dbReference type="AlphaFoldDB" id="A0A821FTS2"/>
<evidence type="ECO:0000313" key="7">
    <source>
        <dbReference type="EMBL" id="CAF4654051.1"/>
    </source>
</evidence>
<name>A0A821FTS2_9BILA</name>
<protein>
    <recommendedName>
        <fullName evidence="3">peptidylprolyl isomerase</fullName>
        <ecNumber evidence="3">5.2.1.8</ecNumber>
    </recommendedName>
</protein>
<dbReference type="EC" id="5.2.1.8" evidence="3"/>
<evidence type="ECO:0000256" key="4">
    <source>
        <dbReference type="ARBA" id="ARBA00023110"/>
    </source>
</evidence>
<dbReference type="InterPro" id="IPR020892">
    <property type="entry name" value="Cyclophilin-type_PPIase_CS"/>
</dbReference>
<evidence type="ECO:0000256" key="2">
    <source>
        <dbReference type="ARBA" id="ARBA00002388"/>
    </source>
</evidence>
<evidence type="ECO:0000313" key="8">
    <source>
        <dbReference type="Proteomes" id="UP000663838"/>
    </source>
</evidence>
<feature type="domain" description="PPIase cyclophilin-type" evidence="6">
    <location>
        <begin position="146"/>
        <end position="306"/>
    </location>
</feature>
<evidence type="ECO:0000256" key="1">
    <source>
        <dbReference type="ARBA" id="ARBA00000971"/>
    </source>
</evidence>
<dbReference type="InterPro" id="IPR002130">
    <property type="entry name" value="Cyclophilin-type_PPIase_dom"/>
</dbReference>
<dbReference type="Gene3D" id="2.40.100.10">
    <property type="entry name" value="Cyclophilin-like"/>
    <property type="match status" value="1"/>
</dbReference>
<reference evidence="7" key="1">
    <citation type="submission" date="2021-02" db="EMBL/GenBank/DDBJ databases">
        <authorList>
            <person name="Nowell W R."/>
        </authorList>
    </citation>
    <scope>NUCLEOTIDE SEQUENCE</scope>
</reference>
<accession>A0A821FTS2</accession>
<dbReference type="PROSITE" id="PS50072">
    <property type="entry name" value="CSA_PPIASE_2"/>
    <property type="match status" value="1"/>
</dbReference>
<evidence type="ECO:0000259" key="6">
    <source>
        <dbReference type="PROSITE" id="PS50072"/>
    </source>
</evidence>
<dbReference type="Pfam" id="PF00160">
    <property type="entry name" value="Pro_isomerase"/>
    <property type="match status" value="1"/>
</dbReference>
<dbReference type="PANTHER" id="PTHR11071:SF561">
    <property type="entry name" value="PEPTIDYL-PROLYL CIS-TRANS ISOMERASE D-RELATED"/>
    <property type="match status" value="1"/>
</dbReference>
<gene>
    <name evidence="7" type="ORF">TOA249_LOCUS14216</name>
</gene>
<comment type="caution">
    <text evidence="7">The sequence shown here is derived from an EMBL/GenBank/DDBJ whole genome shotgun (WGS) entry which is preliminary data.</text>
</comment>
<evidence type="ECO:0000256" key="3">
    <source>
        <dbReference type="ARBA" id="ARBA00013194"/>
    </source>
</evidence>
<dbReference type="PANTHER" id="PTHR11071">
    <property type="entry name" value="PEPTIDYL-PROLYL CIS-TRANS ISOMERASE"/>
    <property type="match status" value="1"/>
</dbReference>
<comment type="catalytic activity">
    <reaction evidence="1">
        <text>[protein]-peptidylproline (omega=180) = [protein]-peptidylproline (omega=0)</text>
        <dbReference type="Rhea" id="RHEA:16237"/>
        <dbReference type="Rhea" id="RHEA-COMP:10747"/>
        <dbReference type="Rhea" id="RHEA-COMP:10748"/>
        <dbReference type="ChEBI" id="CHEBI:83833"/>
        <dbReference type="ChEBI" id="CHEBI:83834"/>
        <dbReference type="EC" id="5.2.1.8"/>
    </reaction>
</comment>
<dbReference type="PRINTS" id="PR00153">
    <property type="entry name" value="CSAPPISMRASE"/>
</dbReference>
<dbReference type="GO" id="GO:0003755">
    <property type="term" value="F:peptidyl-prolyl cis-trans isomerase activity"/>
    <property type="evidence" value="ECO:0007669"/>
    <property type="project" value="UniProtKB-KW"/>
</dbReference>
<keyword evidence="4" id="KW-0697">Rotamase</keyword>
<dbReference type="GO" id="GO:0006457">
    <property type="term" value="P:protein folding"/>
    <property type="evidence" value="ECO:0007669"/>
    <property type="project" value="InterPro"/>
</dbReference>